<dbReference type="PANTHER" id="PTHR46091">
    <property type="entry name" value="BLR7054 PROTEIN"/>
    <property type="match status" value="1"/>
</dbReference>
<keyword evidence="5" id="KW-0521">NADP</keyword>
<evidence type="ECO:0000256" key="6">
    <source>
        <dbReference type="ARBA" id="ARBA00023027"/>
    </source>
</evidence>
<feature type="transmembrane region" description="Helical" evidence="7">
    <location>
        <begin position="95"/>
        <end position="112"/>
    </location>
</feature>
<sequence>MWTIQVAVCACVVVLVSCATLVARMYERDVRNCIFLSVFGSMQFMDAYMWYVANQEGSTCTMESSLSKMLEYSILMLEPISALLGHCVSQNKTPVKTIIVYAITFILVPILSKKMSPASCKPDCGVEAGDCWPSFIFFGPLSREVPMALRTLYLVGVVYPYTLIRPMLASILYVTLLLSFYSPPDKEMRAWATIALSLFMVMDPYVFKLKPGHPDQFNAKAYDAKTGKHKPRYSNINTTRKFFPKKVKSSYDVIVIGSGIGGLTTASLIANTGKSVLVLEQHDRAGGCLHTFTEHGGYFDSGVHYVGNMMYFTKILACVSHPVIPITWASMGNIYDRIVLDKDDVKDPVTFTVKDFVENLCKRFPDDAEGIRGYIKFCRERSSDLSYGLFFRNLLGKESMLYTLLDSVFGWENHLDTLGTRSAYDVASDFSLSEKAKMVLTGGQMIDHNETPRECSWWVTAAMLNYYAHGGFYPVGGSQKMTETMVAKIRTAGHPDNDVVTQARVSRILLGEEGQAVGVLTETGTEIRAGVVISDAGIRNTYGFLLPLEDKSLPTFPHLDEARAIRKLVMDFPLNRPQMNGFIILNKSPEHLGLQASNIHSLPGCGDFKYDIDSTLKHTLSNPTDAKALDETLMCLTCPCVKDTGYTTRFPGESNIAILALADEKWFYDPKDPTYVDSGNHAHRTDAYKAFKKAWAEAFVRRIKLHYPKIQDEDIRSVEVGTPVTAEHFLGAPKGGWMIVRMVMMRIIKWTLDDNLPFNFFVFFLAGIKSKTLCSPPRLHSPGATYGMNWRTERLSPKFRDIFKPLTPIPNLYVTGEGAFVGGIVPASLGGVLCTRHVLGFPKFIVAILNNWW</sequence>
<reference evidence="9" key="1">
    <citation type="submission" date="2021-01" db="EMBL/GenBank/DDBJ databases">
        <authorList>
            <person name="Corre E."/>
            <person name="Pelletier E."/>
            <person name="Niang G."/>
            <person name="Scheremetjew M."/>
            <person name="Finn R."/>
            <person name="Kale V."/>
            <person name="Holt S."/>
            <person name="Cochrane G."/>
            <person name="Meng A."/>
            <person name="Brown T."/>
            <person name="Cohen L."/>
        </authorList>
    </citation>
    <scope>NUCLEOTIDE SEQUENCE</scope>
    <source>
        <strain evidence="9">CCCM811</strain>
    </source>
</reference>
<feature type="chain" id="PRO_5031144323" description="Amine oxidase domain-containing protein" evidence="8">
    <location>
        <begin position="19"/>
        <end position="853"/>
    </location>
</feature>
<evidence type="ECO:0000256" key="7">
    <source>
        <dbReference type="SAM" id="Phobius"/>
    </source>
</evidence>
<keyword evidence="2" id="KW-0285">Flavoprotein</keyword>
<evidence type="ECO:0000256" key="8">
    <source>
        <dbReference type="SAM" id="SignalP"/>
    </source>
</evidence>
<evidence type="ECO:0000256" key="2">
    <source>
        <dbReference type="ARBA" id="ARBA00022630"/>
    </source>
</evidence>
<feature type="transmembrane region" description="Helical" evidence="7">
    <location>
        <begin position="34"/>
        <end position="51"/>
    </location>
</feature>
<keyword evidence="7" id="KW-0812">Transmembrane</keyword>
<dbReference type="AlphaFoldDB" id="A0A7S3YMQ1"/>
<keyword evidence="3 8" id="KW-0732">Signal</keyword>
<organism evidence="9">
    <name type="scientific">Lotharella globosa</name>
    <dbReference type="NCBI Taxonomy" id="91324"/>
    <lineage>
        <taxon>Eukaryota</taxon>
        <taxon>Sar</taxon>
        <taxon>Rhizaria</taxon>
        <taxon>Cercozoa</taxon>
        <taxon>Chlorarachniophyceae</taxon>
        <taxon>Lotharella</taxon>
    </lineage>
</organism>
<dbReference type="InterPro" id="IPR036188">
    <property type="entry name" value="FAD/NAD-bd_sf"/>
</dbReference>
<dbReference type="PANTHER" id="PTHR46091:SF3">
    <property type="entry name" value="AMINE OXIDASE DOMAIN-CONTAINING PROTEIN"/>
    <property type="match status" value="1"/>
</dbReference>
<dbReference type="Pfam" id="PF13450">
    <property type="entry name" value="NAD_binding_8"/>
    <property type="match status" value="1"/>
</dbReference>
<evidence type="ECO:0008006" key="10">
    <source>
        <dbReference type="Google" id="ProtNLM"/>
    </source>
</evidence>
<gene>
    <name evidence="9" type="ORF">LGLO00237_LOCUS8181</name>
</gene>
<evidence type="ECO:0000313" key="9">
    <source>
        <dbReference type="EMBL" id="CAE0656467.1"/>
    </source>
</evidence>
<keyword evidence="7" id="KW-1133">Transmembrane helix</keyword>
<accession>A0A7S3YMQ1</accession>
<dbReference type="InterPro" id="IPR052206">
    <property type="entry name" value="Retinol_saturase"/>
</dbReference>
<keyword evidence="7" id="KW-0472">Membrane</keyword>
<feature type="signal peptide" evidence="8">
    <location>
        <begin position="1"/>
        <end position="18"/>
    </location>
</feature>
<dbReference type="Gene3D" id="3.50.50.60">
    <property type="entry name" value="FAD/NAD(P)-binding domain"/>
    <property type="match status" value="2"/>
</dbReference>
<evidence type="ECO:0000256" key="4">
    <source>
        <dbReference type="ARBA" id="ARBA00022827"/>
    </source>
</evidence>
<dbReference type="EMBL" id="HBIV01010928">
    <property type="protein sequence ID" value="CAE0656467.1"/>
    <property type="molecule type" value="Transcribed_RNA"/>
</dbReference>
<proteinExistence type="inferred from homology"/>
<comment type="similarity">
    <text evidence="1">Belongs to the carotenoid/retinoid oxidoreductase family. CrtISO subfamily.</text>
</comment>
<evidence type="ECO:0000256" key="3">
    <source>
        <dbReference type="ARBA" id="ARBA00022729"/>
    </source>
</evidence>
<keyword evidence="4" id="KW-0274">FAD</keyword>
<protein>
    <recommendedName>
        <fullName evidence="10">Amine oxidase domain-containing protein</fullName>
    </recommendedName>
</protein>
<evidence type="ECO:0000256" key="5">
    <source>
        <dbReference type="ARBA" id="ARBA00022857"/>
    </source>
</evidence>
<evidence type="ECO:0000256" key="1">
    <source>
        <dbReference type="ARBA" id="ARBA00005855"/>
    </source>
</evidence>
<dbReference type="SUPFAM" id="SSF51905">
    <property type="entry name" value="FAD/NAD(P)-binding domain"/>
    <property type="match status" value="1"/>
</dbReference>
<keyword evidence="6" id="KW-0520">NAD</keyword>
<name>A0A7S3YMQ1_9EUKA</name>
<feature type="transmembrane region" description="Helical" evidence="7">
    <location>
        <begin position="152"/>
        <end position="176"/>
    </location>
</feature>